<comment type="similarity">
    <text evidence="2 14">Belongs to the ANKZF1/VMS1 family.</text>
</comment>
<gene>
    <name evidence="17" type="ORF">CDEB00056_LOCUS10591</name>
</gene>
<evidence type="ECO:0000259" key="16">
    <source>
        <dbReference type="PROSITE" id="PS52044"/>
    </source>
</evidence>
<feature type="active site" evidence="14">
    <location>
        <position position="232"/>
    </location>
</feature>
<keyword evidence="5" id="KW-0479">Metal-binding</keyword>
<feature type="region of interest" description="Disordered" evidence="15">
    <location>
        <begin position="60"/>
        <end position="92"/>
    </location>
</feature>
<dbReference type="Gene3D" id="1.25.40.20">
    <property type="entry name" value="Ankyrin repeat-containing domain"/>
    <property type="match status" value="1"/>
</dbReference>
<evidence type="ECO:0000256" key="13">
    <source>
        <dbReference type="PROSITE-ProRule" id="PRU00023"/>
    </source>
</evidence>
<evidence type="ECO:0000256" key="5">
    <source>
        <dbReference type="ARBA" id="ARBA00022723"/>
    </source>
</evidence>
<dbReference type="AlphaFoldDB" id="A0A7S3Q4V2"/>
<dbReference type="GO" id="GO:0004519">
    <property type="term" value="F:endonuclease activity"/>
    <property type="evidence" value="ECO:0007669"/>
    <property type="project" value="UniProtKB-KW"/>
</dbReference>
<protein>
    <recommendedName>
        <fullName evidence="16">VLRF1 domain-containing protein</fullName>
    </recommendedName>
</protein>
<dbReference type="EMBL" id="HBIO01013674">
    <property type="protein sequence ID" value="CAE0465750.1"/>
    <property type="molecule type" value="Transcribed_RNA"/>
</dbReference>
<dbReference type="SUPFAM" id="SSF48403">
    <property type="entry name" value="Ankyrin repeat"/>
    <property type="match status" value="1"/>
</dbReference>
<evidence type="ECO:0000313" key="17">
    <source>
        <dbReference type="EMBL" id="CAE0465750.1"/>
    </source>
</evidence>
<keyword evidence="6" id="KW-0677">Repeat</keyword>
<dbReference type="Pfam" id="PF18826">
    <property type="entry name" value="bVLRF1"/>
    <property type="match status" value="1"/>
</dbReference>
<feature type="compositionally biased region" description="Basic residues" evidence="15">
    <location>
        <begin position="518"/>
        <end position="536"/>
    </location>
</feature>
<dbReference type="GO" id="GO:0036503">
    <property type="term" value="P:ERAD pathway"/>
    <property type="evidence" value="ECO:0007669"/>
    <property type="project" value="TreeGrafter"/>
</dbReference>
<feature type="compositionally biased region" description="Polar residues" evidence="15">
    <location>
        <begin position="103"/>
        <end position="113"/>
    </location>
</feature>
<feature type="region of interest" description="Disordered" evidence="15">
    <location>
        <begin position="224"/>
        <end position="245"/>
    </location>
</feature>
<name>A0A7S3Q4V2_9STRA</name>
<dbReference type="PROSITE" id="PS52044">
    <property type="entry name" value="VLRF1"/>
    <property type="match status" value="1"/>
</dbReference>
<dbReference type="Pfam" id="PF18716">
    <property type="entry name" value="VATC"/>
    <property type="match status" value="1"/>
</dbReference>
<keyword evidence="8" id="KW-0863">Zinc-finger</keyword>
<dbReference type="InterPro" id="IPR002110">
    <property type="entry name" value="Ankyrin_rpt"/>
</dbReference>
<dbReference type="InterPro" id="IPR041175">
    <property type="entry name" value="VLRF1/Vms1"/>
</dbReference>
<keyword evidence="9 14" id="KW-0378">Hydrolase</keyword>
<accession>A0A7S3Q4V2</accession>
<feature type="region of interest" description="Disordered" evidence="15">
    <location>
        <begin position="505"/>
        <end position="567"/>
    </location>
</feature>
<evidence type="ECO:0000256" key="8">
    <source>
        <dbReference type="ARBA" id="ARBA00022771"/>
    </source>
</evidence>
<evidence type="ECO:0000256" key="11">
    <source>
        <dbReference type="ARBA" id="ARBA00023043"/>
    </source>
</evidence>
<evidence type="ECO:0000256" key="10">
    <source>
        <dbReference type="ARBA" id="ARBA00022833"/>
    </source>
</evidence>
<comment type="subcellular location">
    <subcellularLocation>
        <location evidence="1">Cytoplasm</location>
    </subcellularLocation>
</comment>
<keyword evidence="3 14" id="KW-0963">Cytoplasm</keyword>
<evidence type="ECO:0000256" key="4">
    <source>
        <dbReference type="ARBA" id="ARBA00022722"/>
    </source>
</evidence>
<dbReference type="PANTHER" id="PTHR16036">
    <property type="entry name" value="ANKYRIN REPEAT AND ZINC FINGER DOMAIN-CONTAINING PROTEIN 1"/>
    <property type="match status" value="1"/>
</dbReference>
<feature type="compositionally biased region" description="Basic and acidic residues" evidence="15">
    <location>
        <begin position="73"/>
        <end position="82"/>
    </location>
</feature>
<sequence>MSSHSLASSVQNLDQFYIYSNRALSLLKEAYDTQSSIAATDSRNTPFHNVTAGVRGRAYFSDSEEEEDEDEISVSHESEEVTKGMGGDGGIDAEKLSEMGSIGESSVKTCTKNQAKRGKNNKTKDELLKLMNSPPLVAVTIGVDGGGEEEGTNIATAIELPSVLIPKHTQNPLHDLYTLSKQLSSSSSDNNLILVLTLQSGRFAAAIFDKSKCKIHTTSTRYTTRKGQGGAQSSNDNAKGKANSIGSQLRRAGENQLRQDVADALLNWKDKIGRCAIYFLKISNQLLKGFWDDVALLNKKCTSGEFKLLYKKSEAVRSIPLDVGKPSYEGCCAIHESLLTCTLQKIHLQSVKEPENYEEGEEKTMLDSIREKGDRGDAQEQDCKPDKAQFSEPLTPLHLASRDGHIEELTYLLSSNNLDATIDDIDARAGVDNMTSLHYAASARDSALGSKCVFYLLVHGHANPCMLDSRNRLPYFLSSHEQIRNAFRKARSELGEESWDWERAKVGPPLSEQDMAEKKKKAADKKKRQRQRQKERKAKEKIEQAEAEQNTKNEAALKQKEADAKRVRDGLKPKKKCKANEGICDFCGKDGLRKTQMFHRLDYRYCSTECVKKHQRELTAAAAVARFGDK</sequence>
<evidence type="ECO:0000256" key="6">
    <source>
        <dbReference type="ARBA" id="ARBA00022737"/>
    </source>
</evidence>
<reference evidence="17" key="1">
    <citation type="submission" date="2021-01" db="EMBL/GenBank/DDBJ databases">
        <authorList>
            <person name="Corre E."/>
            <person name="Pelletier E."/>
            <person name="Niang G."/>
            <person name="Scheremetjew M."/>
            <person name="Finn R."/>
            <person name="Kale V."/>
            <person name="Holt S."/>
            <person name="Cochrane G."/>
            <person name="Meng A."/>
            <person name="Brown T."/>
            <person name="Cohen L."/>
        </authorList>
    </citation>
    <scope>NUCLEOTIDE SEQUENCE</scope>
    <source>
        <strain evidence="17">MM31A-1</strain>
    </source>
</reference>
<feature type="repeat" description="ANK" evidence="13">
    <location>
        <begin position="392"/>
        <end position="425"/>
    </location>
</feature>
<keyword evidence="11 13" id="KW-0040">ANK repeat</keyword>
<feature type="compositionally biased region" description="Basic and acidic residues" evidence="15">
    <location>
        <begin position="537"/>
        <end position="567"/>
    </location>
</feature>
<dbReference type="InterPro" id="IPR036770">
    <property type="entry name" value="Ankyrin_rpt-contain_sf"/>
</dbReference>
<evidence type="ECO:0000256" key="9">
    <source>
        <dbReference type="ARBA" id="ARBA00022801"/>
    </source>
</evidence>
<evidence type="ECO:0000256" key="3">
    <source>
        <dbReference type="ARBA" id="ARBA00022490"/>
    </source>
</evidence>
<keyword evidence="4 14" id="KW-0540">Nuclease</keyword>
<organism evidence="17">
    <name type="scientific">Chaetoceros debilis</name>
    <dbReference type="NCBI Taxonomy" id="122233"/>
    <lineage>
        <taxon>Eukaryota</taxon>
        <taxon>Sar</taxon>
        <taxon>Stramenopiles</taxon>
        <taxon>Ochrophyta</taxon>
        <taxon>Bacillariophyta</taxon>
        <taxon>Coscinodiscophyceae</taxon>
        <taxon>Chaetocerotophycidae</taxon>
        <taxon>Chaetocerotales</taxon>
        <taxon>Chaetocerotaceae</taxon>
        <taxon>Chaetoceros</taxon>
    </lineage>
</organism>
<evidence type="ECO:0000256" key="1">
    <source>
        <dbReference type="ARBA" id="ARBA00004496"/>
    </source>
</evidence>
<dbReference type="PANTHER" id="PTHR16036:SF2">
    <property type="entry name" value="TRNA ENDONUCLEASE ANKZF1"/>
    <property type="match status" value="1"/>
</dbReference>
<feature type="compositionally biased region" description="Polar residues" evidence="15">
    <location>
        <begin position="224"/>
        <end position="237"/>
    </location>
</feature>
<keyword evidence="12" id="KW-0175">Coiled coil</keyword>
<dbReference type="GO" id="GO:0016787">
    <property type="term" value="F:hydrolase activity"/>
    <property type="evidence" value="ECO:0007669"/>
    <property type="project" value="UniProtKB-KW"/>
</dbReference>
<keyword evidence="10" id="KW-0862">Zinc</keyword>
<comment type="domain">
    <text evidence="14">The VLRF1 domain mediates binding to the 60S ribosomal subunit.</text>
</comment>
<dbReference type="Pfam" id="PF12796">
    <property type="entry name" value="Ank_2"/>
    <property type="match status" value="1"/>
</dbReference>
<evidence type="ECO:0000256" key="14">
    <source>
        <dbReference type="PROSITE-ProRule" id="PRU01389"/>
    </source>
</evidence>
<dbReference type="GO" id="GO:0005737">
    <property type="term" value="C:cytoplasm"/>
    <property type="evidence" value="ECO:0007669"/>
    <property type="project" value="UniProtKB-SubCell"/>
</dbReference>
<evidence type="ECO:0000256" key="15">
    <source>
        <dbReference type="SAM" id="MobiDB-lite"/>
    </source>
</evidence>
<feature type="compositionally biased region" description="Acidic residues" evidence="15">
    <location>
        <begin position="62"/>
        <end position="72"/>
    </location>
</feature>
<feature type="region of interest" description="Disordered" evidence="15">
    <location>
        <begin position="102"/>
        <end position="121"/>
    </location>
</feature>
<evidence type="ECO:0000256" key="2">
    <source>
        <dbReference type="ARBA" id="ARBA00009262"/>
    </source>
</evidence>
<dbReference type="InterPro" id="IPR041540">
    <property type="entry name" value="VATC"/>
</dbReference>
<dbReference type="GO" id="GO:0008270">
    <property type="term" value="F:zinc ion binding"/>
    <property type="evidence" value="ECO:0007669"/>
    <property type="project" value="UniProtKB-KW"/>
</dbReference>
<evidence type="ECO:0000256" key="12">
    <source>
        <dbReference type="ARBA" id="ARBA00023054"/>
    </source>
</evidence>
<dbReference type="PROSITE" id="PS50088">
    <property type="entry name" value="ANK_REPEAT"/>
    <property type="match status" value="1"/>
</dbReference>
<feature type="domain" description="VLRF1" evidence="16">
    <location>
        <begin position="189"/>
        <end position="341"/>
    </location>
</feature>
<evidence type="ECO:0000256" key="7">
    <source>
        <dbReference type="ARBA" id="ARBA00022759"/>
    </source>
</evidence>
<proteinExistence type="inferred from homology"/>
<keyword evidence="7 14" id="KW-0255">Endonuclease</keyword>
<dbReference type="InterPro" id="IPR047139">
    <property type="entry name" value="ANKZ1/VMS1"/>
</dbReference>